<dbReference type="Gene3D" id="3.30.360.10">
    <property type="entry name" value="Dihydrodipicolinate Reductase, domain 2"/>
    <property type="match status" value="1"/>
</dbReference>
<evidence type="ECO:0000259" key="3">
    <source>
        <dbReference type="Pfam" id="PF22725"/>
    </source>
</evidence>
<dbReference type="InterPro" id="IPR055170">
    <property type="entry name" value="GFO_IDH_MocA-like_dom"/>
</dbReference>
<dbReference type="InterPro" id="IPR000683">
    <property type="entry name" value="Gfo/Idh/MocA-like_OxRdtase_N"/>
</dbReference>
<reference evidence="4 5" key="2">
    <citation type="submission" date="2020-04" db="EMBL/GenBank/DDBJ databases">
        <authorList>
            <person name="Fomenkov A."/>
            <person name="Anton B.P."/>
            <person name="Roberts R.J."/>
        </authorList>
    </citation>
    <scope>NUCLEOTIDE SEQUENCE [LARGE SCALE GENOMIC DNA]</scope>
    <source>
        <strain evidence="4 5">S2</strain>
    </source>
</reference>
<dbReference type="Pfam" id="PF01408">
    <property type="entry name" value="GFO_IDH_MocA"/>
    <property type="match status" value="1"/>
</dbReference>
<dbReference type="PANTHER" id="PTHR43818:SF11">
    <property type="entry name" value="BCDNA.GH03377"/>
    <property type="match status" value="1"/>
</dbReference>
<sequence>MKLGFIGCGVIAIAHVEGLAALKRNGMETFELSVVCDIQQERAEQFASEVEKRLGKRPSVYTDYRLMLEKESLDAVSILINHDFHHTVAEDCFASGVHVQMQKPLAISPSFGRKMIADAKKHIRVLTLSEPSVLGAENVAVARAVKEGLIGRVTFIIDYATVTLNRGFFADTPWRHMKGQAGAGWINDHGVHRTHFFTEINGSIDEVFAYTEIFEKELSNGYVTINPTGEDTAVTVFKFANGGLGHWMCATSAHGEGTGGVWIYGSEGCLRPGQHVTLQDGKKILMSELIDRFAPDIVEHPFAHSYVELWEAIAENKAPISSAERGLEALGVVFAALESATIGQPVKVQDILNGKQHAYEDTVLEEMKSILTPGSR</sequence>
<protein>
    <submittedName>
        <fullName evidence="4">Gfo/Idh/MocA family oxidoreductase</fullName>
    </submittedName>
</protein>
<evidence type="ECO:0000313" key="5">
    <source>
        <dbReference type="Proteomes" id="UP000501868"/>
    </source>
</evidence>
<proteinExistence type="predicted"/>
<name>A0A6H1P3U3_PRIMG</name>
<dbReference type="SUPFAM" id="SSF55347">
    <property type="entry name" value="Glyceraldehyde-3-phosphate dehydrogenase-like, C-terminal domain"/>
    <property type="match status" value="1"/>
</dbReference>
<dbReference type="SUPFAM" id="SSF51735">
    <property type="entry name" value="NAD(P)-binding Rossmann-fold domains"/>
    <property type="match status" value="1"/>
</dbReference>
<keyword evidence="1" id="KW-0560">Oxidoreductase</keyword>
<accession>A0A6H1P3U3</accession>
<organism evidence="4 5">
    <name type="scientific">Priestia megaterium</name>
    <name type="common">Bacillus megaterium</name>
    <dbReference type="NCBI Taxonomy" id="1404"/>
    <lineage>
        <taxon>Bacteria</taxon>
        <taxon>Bacillati</taxon>
        <taxon>Bacillota</taxon>
        <taxon>Bacilli</taxon>
        <taxon>Bacillales</taxon>
        <taxon>Bacillaceae</taxon>
        <taxon>Priestia</taxon>
    </lineage>
</organism>
<gene>
    <name evidence="4" type="ORF">HFZ78_16825</name>
</gene>
<dbReference type="InterPro" id="IPR050463">
    <property type="entry name" value="Gfo/Idh/MocA_oxidrdct_glycsds"/>
</dbReference>
<dbReference type="Proteomes" id="UP000501868">
    <property type="component" value="Chromosome"/>
</dbReference>
<feature type="domain" description="GFO/IDH/MocA-like oxidoreductase" evidence="3">
    <location>
        <begin position="140"/>
        <end position="270"/>
    </location>
</feature>
<dbReference type="AlphaFoldDB" id="A0A6H1P3U3"/>
<dbReference type="PANTHER" id="PTHR43818">
    <property type="entry name" value="BCDNA.GH03377"/>
    <property type="match status" value="1"/>
</dbReference>
<dbReference type="InterPro" id="IPR036291">
    <property type="entry name" value="NAD(P)-bd_dom_sf"/>
</dbReference>
<evidence type="ECO:0000313" key="4">
    <source>
        <dbReference type="EMBL" id="QIZ08188.1"/>
    </source>
</evidence>
<dbReference type="Pfam" id="PF22725">
    <property type="entry name" value="GFO_IDH_MocA_C3"/>
    <property type="match status" value="1"/>
</dbReference>
<dbReference type="EMBL" id="CP051128">
    <property type="protein sequence ID" value="QIZ08188.1"/>
    <property type="molecule type" value="Genomic_DNA"/>
</dbReference>
<evidence type="ECO:0000256" key="1">
    <source>
        <dbReference type="ARBA" id="ARBA00023002"/>
    </source>
</evidence>
<dbReference type="GO" id="GO:0016491">
    <property type="term" value="F:oxidoreductase activity"/>
    <property type="evidence" value="ECO:0007669"/>
    <property type="project" value="UniProtKB-KW"/>
</dbReference>
<feature type="domain" description="Gfo/Idh/MocA-like oxidoreductase N-terminal" evidence="2">
    <location>
        <begin position="2"/>
        <end position="127"/>
    </location>
</feature>
<dbReference type="GO" id="GO:0000166">
    <property type="term" value="F:nucleotide binding"/>
    <property type="evidence" value="ECO:0007669"/>
    <property type="project" value="InterPro"/>
</dbReference>
<evidence type="ECO:0000259" key="2">
    <source>
        <dbReference type="Pfam" id="PF01408"/>
    </source>
</evidence>
<reference evidence="4 5" key="1">
    <citation type="submission" date="2020-04" db="EMBL/GenBank/DDBJ databases">
        <title>Genome-Wide Identification of 5-Methylcytosine Sites in Bacterial Genomes By High-Throughput Sequencing of MspJI Restriction Fragments.</title>
        <authorList>
            <person name="Wu V."/>
        </authorList>
    </citation>
    <scope>NUCLEOTIDE SEQUENCE [LARGE SCALE GENOMIC DNA]</scope>
    <source>
        <strain evidence="4 5">S2</strain>
    </source>
</reference>
<dbReference type="Gene3D" id="3.40.50.720">
    <property type="entry name" value="NAD(P)-binding Rossmann-like Domain"/>
    <property type="match status" value="1"/>
</dbReference>